<reference evidence="1" key="1">
    <citation type="submission" date="2014-11" db="EMBL/GenBank/DDBJ databases">
        <authorList>
            <person name="Amaro Gonzalez C."/>
        </authorList>
    </citation>
    <scope>NUCLEOTIDE SEQUENCE</scope>
</reference>
<accession>A0A0E9XS70</accession>
<protein>
    <submittedName>
        <fullName evidence="1">Uncharacterized protein</fullName>
    </submittedName>
</protein>
<evidence type="ECO:0000313" key="1">
    <source>
        <dbReference type="EMBL" id="JAI04534.1"/>
    </source>
</evidence>
<dbReference type="EMBL" id="GBXM01004044">
    <property type="protein sequence ID" value="JAI04534.1"/>
    <property type="molecule type" value="Transcribed_RNA"/>
</dbReference>
<name>A0A0E9XS70_ANGAN</name>
<proteinExistence type="predicted"/>
<dbReference type="AlphaFoldDB" id="A0A0E9XS70"/>
<organism evidence="1">
    <name type="scientific">Anguilla anguilla</name>
    <name type="common">European freshwater eel</name>
    <name type="synonym">Muraena anguilla</name>
    <dbReference type="NCBI Taxonomy" id="7936"/>
    <lineage>
        <taxon>Eukaryota</taxon>
        <taxon>Metazoa</taxon>
        <taxon>Chordata</taxon>
        <taxon>Craniata</taxon>
        <taxon>Vertebrata</taxon>
        <taxon>Euteleostomi</taxon>
        <taxon>Actinopterygii</taxon>
        <taxon>Neopterygii</taxon>
        <taxon>Teleostei</taxon>
        <taxon>Anguilliformes</taxon>
        <taxon>Anguillidae</taxon>
        <taxon>Anguilla</taxon>
    </lineage>
</organism>
<reference evidence="1" key="2">
    <citation type="journal article" date="2015" name="Fish Shellfish Immunol.">
        <title>Early steps in the European eel (Anguilla anguilla)-Vibrio vulnificus interaction in the gills: Role of the RtxA13 toxin.</title>
        <authorList>
            <person name="Callol A."/>
            <person name="Pajuelo D."/>
            <person name="Ebbesson L."/>
            <person name="Teles M."/>
            <person name="MacKenzie S."/>
            <person name="Amaro C."/>
        </authorList>
    </citation>
    <scope>NUCLEOTIDE SEQUENCE</scope>
</reference>
<sequence length="49" mass="5526">MLCHHLLSHHRLQLSSFKVESEEDHSYAALTCSLQAPSQQWGSLGSDEM</sequence>